<dbReference type="InterPro" id="IPR009057">
    <property type="entry name" value="Homeodomain-like_sf"/>
</dbReference>
<name>A0A318E7S0_9GAMM</name>
<dbReference type="InterPro" id="IPR036271">
    <property type="entry name" value="Tet_transcr_reg_TetR-rel_C_sf"/>
</dbReference>
<sequence length="258" mass="29407">MTRKPPKVRVHAPRLAREQRVDEILVAARDVFCEKGYEGTAVAEIAERLGIVEGTIYKYFATKRELLLKMLEYWYEQMFGDYTRDLEAVRGHRARLRLLVWRHLCAVRDWPLLCRLMFREVRTESDYRGTALHAMNRRYTQLLMDVIAEGQAAQVFRADLPLPLLRDLVYGGIEHCTWNYIVETAAAGSRSGAENAVGGRGKSRGALDVDVLADQITAIVCDGIERPGRAAQRSDAEQLRRIAARLDAWQPTHTREAP</sequence>
<keyword evidence="3" id="KW-0804">Transcription</keyword>
<dbReference type="Proteomes" id="UP000248330">
    <property type="component" value="Unassembled WGS sequence"/>
</dbReference>
<accession>A0A318E7S0</accession>
<keyword evidence="7" id="KW-1185">Reference proteome</keyword>
<evidence type="ECO:0000313" key="6">
    <source>
        <dbReference type="EMBL" id="PXV65340.1"/>
    </source>
</evidence>
<feature type="domain" description="HTH tetR-type" evidence="5">
    <location>
        <begin position="18"/>
        <end position="78"/>
    </location>
</feature>
<dbReference type="GO" id="GO:0003700">
    <property type="term" value="F:DNA-binding transcription factor activity"/>
    <property type="evidence" value="ECO:0007669"/>
    <property type="project" value="TreeGrafter"/>
</dbReference>
<proteinExistence type="predicted"/>
<dbReference type="PROSITE" id="PS50977">
    <property type="entry name" value="HTH_TETR_2"/>
    <property type="match status" value="1"/>
</dbReference>
<dbReference type="GO" id="GO:0000976">
    <property type="term" value="F:transcription cis-regulatory region binding"/>
    <property type="evidence" value="ECO:0007669"/>
    <property type="project" value="TreeGrafter"/>
</dbReference>
<protein>
    <submittedName>
        <fullName evidence="6">TetR family transcriptional regulator</fullName>
    </submittedName>
</protein>
<evidence type="ECO:0000313" key="7">
    <source>
        <dbReference type="Proteomes" id="UP000248330"/>
    </source>
</evidence>
<dbReference type="PANTHER" id="PTHR30055:SF234">
    <property type="entry name" value="HTH-TYPE TRANSCRIPTIONAL REGULATOR BETI"/>
    <property type="match status" value="1"/>
</dbReference>
<dbReference type="InterPro" id="IPR041490">
    <property type="entry name" value="KstR2_TetR_C"/>
</dbReference>
<evidence type="ECO:0000256" key="1">
    <source>
        <dbReference type="ARBA" id="ARBA00023015"/>
    </source>
</evidence>
<keyword evidence="1" id="KW-0805">Transcription regulation</keyword>
<dbReference type="SUPFAM" id="SSF48498">
    <property type="entry name" value="Tetracyclin repressor-like, C-terminal domain"/>
    <property type="match status" value="1"/>
</dbReference>
<keyword evidence="2 4" id="KW-0238">DNA-binding</keyword>
<dbReference type="Pfam" id="PF00440">
    <property type="entry name" value="TetR_N"/>
    <property type="match status" value="1"/>
</dbReference>
<comment type="caution">
    <text evidence="6">The sequence shown here is derived from an EMBL/GenBank/DDBJ whole genome shotgun (WGS) entry which is preliminary data.</text>
</comment>
<evidence type="ECO:0000256" key="4">
    <source>
        <dbReference type="PROSITE-ProRule" id="PRU00335"/>
    </source>
</evidence>
<dbReference type="Gene3D" id="1.10.357.10">
    <property type="entry name" value="Tetracycline Repressor, domain 2"/>
    <property type="match status" value="1"/>
</dbReference>
<dbReference type="SUPFAM" id="SSF46689">
    <property type="entry name" value="Homeodomain-like"/>
    <property type="match status" value="1"/>
</dbReference>
<evidence type="ECO:0000256" key="2">
    <source>
        <dbReference type="ARBA" id="ARBA00023125"/>
    </source>
</evidence>
<evidence type="ECO:0000259" key="5">
    <source>
        <dbReference type="PROSITE" id="PS50977"/>
    </source>
</evidence>
<gene>
    <name evidence="6" type="ORF">C8D93_110158</name>
</gene>
<reference evidence="6 7" key="1">
    <citation type="submission" date="2018-04" db="EMBL/GenBank/DDBJ databases">
        <title>Genomic Encyclopedia of Type Strains, Phase IV (KMG-IV): sequencing the most valuable type-strain genomes for metagenomic binning, comparative biology and taxonomic classification.</title>
        <authorList>
            <person name="Goeker M."/>
        </authorList>
    </citation>
    <scope>NUCLEOTIDE SEQUENCE [LARGE SCALE GENOMIC DNA]</scope>
    <source>
        <strain evidence="6 7">DSM 104150</strain>
    </source>
</reference>
<dbReference type="EMBL" id="QICN01000010">
    <property type="protein sequence ID" value="PXV65340.1"/>
    <property type="molecule type" value="Genomic_DNA"/>
</dbReference>
<dbReference type="OrthoDB" id="4541465at2"/>
<dbReference type="Pfam" id="PF17932">
    <property type="entry name" value="TetR_C_24"/>
    <property type="match status" value="1"/>
</dbReference>
<dbReference type="PANTHER" id="PTHR30055">
    <property type="entry name" value="HTH-TYPE TRANSCRIPTIONAL REGULATOR RUTR"/>
    <property type="match status" value="1"/>
</dbReference>
<dbReference type="PRINTS" id="PR00455">
    <property type="entry name" value="HTHTETR"/>
</dbReference>
<evidence type="ECO:0000256" key="3">
    <source>
        <dbReference type="ARBA" id="ARBA00023163"/>
    </source>
</evidence>
<organism evidence="6 7">
    <name type="scientific">Sinimarinibacterium flocculans</name>
    <dbReference type="NCBI Taxonomy" id="985250"/>
    <lineage>
        <taxon>Bacteria</taxon>
        <taxon>Pseudomonadati</taxon>
        <taxon>Pseudomonadota</taxon>
        <taxon>Gammaproteobacteria</taxon>
        <taxon>Nevskiales</taxon>
        <taxon>Nevskiaceae</taxon>
        <taxon>Sinimarinibacterium</taxon>
    </lineage>
</organism>
<dbReference type="InterPro" id="IPR001647">
    <property type="entry name" value="HTH_TetR"/>
</dbReference>
<dbReference type="AlphaFoldDB" id="A0A318E7S0"/>
<dbReference type="InterPro" id="IPR050109">
    <property type="entry name" value="HTH-type_TetR-like_transc_reg"/>
</dbReference>
<feature type="DNA-binding region" description="H-T-H motif" evidence="4">
    <location>
        <begin position="41"/>
        <end position="60"/>
    </location>
</feature>
<dbReference type="Gene3D" id="1.10.10.60">
    <property type="entry name" value="Homeodomain-like"/>
    <property type="match status" value="1"/>
</dbReference>